<reference evidence="2 3" key="1">
    <citation type="journal article" date="2023" name="Ecotoxicol. Environ. Saf.">
        <title>Mercury remediation potential of mercury-resistant strain Rheinheimera metallidurans sp. nov. isolated from a municipal waste dumping site.</title>
        <authorList>
            <person name="Yadav V."/>
            <person name="Manjhi A."/>
            <person name="Vadakedath N."/>
        </authorList>
    </citation>
    <scope>NUCLEOTIDE SEQUENCE [LARGE SCALE GENOMIC DNA]</scope>
    <source>
        <strain evidence="2 3">E-49</strain>
    </source>
</reference>
<evidence type="ECO:0000313" key="2">
    <source>
        <dbReference type="EMBL" id="MEH8015775.1"/>
    </source>
</evidence>
<comment type="caution">
    <text evidence="2">The sequence shown here is derived from an EMBL/GenBank/DDBJ whole genome shotgun (WGS) entry which is preliminary data.</text>
</comment>
<dbReference type="Pfam" id="PF02447">
    <property type="entry name" value="GntP_permease"/>
    <property type="match status" value="1"/>
</dbReference>
<dbReference type="InterPro" id="IPR003474">
    <property type="entry name" value="Glcn_transporter"/>
</dbReference>
<feature type="transmembrane region" description="Helical" evidence="1">
    <location>
        <begin position="240"/>
        <end position="260"/>
    </location>
</feature>
<feature type="transmembrane region" description="Helical" evidence="1">
    <location>
        <begin position="434"/>
        <end position="455"/>
    </location>
</feature>
<dbReference type="RefSeq" id="WP_335734195.1">
    <property type="nucleotide sequence ID" value="NZ_JALAAR010000001.1"/>
</dbReference>
<evidence type="ECO:0000256" key="1">
    <source>
        <dbReference type="SAM" id="Phobius"/>
    </source>
</evidence>
<proteinExistence type="predicted"/>
<keyword evidence="1" id="KW-0472">Membrane</keyword>
<protein>
    <submittedName>
        <fullName evidence="2">GntP family permease</fullName>
    </submittedName>
</protein>
<gene>
    <name evidence="2" type="ORF">MN202_00895</name>
</gene>
<feature type="transmembrane region" description="Helical" evidence="1">
    <location>
        <begin position="354"/>
        <end position="379"/>
    </location>
</feature>
<keyword evidence="1" id="KW-0812">Transmembrane</keyword>
<feature type="transmembrane region" description="Helical" evidence="1">
    <location>
        <begin position="280"/>
        <end position="301"/>
    </location>
</feature>
<organism evidence="2 3">
    <name type="scientific">Rheinheimera muenzenbergensis</name>
    <dbReference type="NCBI Taxonomy" id="1193628"/>
    <lineage>
        <taxon>Bacteria</taxon>
        <taxon>Pseudomonadati</taxon>
        <taxon>Pseudomonadota</taxon>
        <taxon>Gammaproteobacteria</taxon>
        <taxon>Chromatiales</taxon>
        <taxon>Chromatiaceae</taxon>
        <taxon>Rheinheimera</taxon>
    </lineage>
</organism>
<accession>A0ABU8C1J8</accession>
<sequence length="456" mass="47700">MLGNIGLITALALLIWLALRGANILLAALLAAVVVALSNQLSLAATLTEYFTFGPLGAFSFAGKFLLLFLAGAIFGKVMAASQAASSIAQAIVRWLGIKNTLWVTMLVCAVLTYGGVVVFVVIFTMYPLGVALMQAANLPKRLFCAAIALGAGTFTMTALPGSPSIHNVLAASALGTDLFAAAGLGLAASVLMAGLGMAYLQWQWRLAQRTAEGYVASVQDTQMAQLAAAAGDVPYWGKALLPILLVLALIMLPRILLLTELFDDTIIGELLQLSLQQPVLWPSMALLLATALAILLFPVLRRDTLQLLGRGADDAILPLISTAAVIGFGGVVTKTAGFASFSHWILTLDLPPLLSVFASMSVVSGIVGSSSGGLQIFLQTLAPHYLQLGIEPELLHRVATIAAGGFDSLPHCGAVIAMLMIMGLNHKQAYKDIFVVTVVAPIVTLLLCLAVLALT</sequence>
<evidence type="ECO:0000313" key="3">
    <source>
        <dbReference type="Proteomes" id="UP001375382"/>
    </source>
</evidence>
<keyword evidence="3" id="KW-1185">Reference proteome</keyword>
<dbReference type="PANTHER" id="PTHR30354">
    <property type="entry name" value="GNT FAMILY GLUCONATE TRANSPORTER"/>
    <property type="match status" value="1"/>
</dbReference>
<feature type="transmembrane region" description="Helical" evidence="1">
    <location>
        <begin position="180"/>
        <end position="201"/>
    </location>
</feature>
<dbReference type="EMBL" id="JALAAR010000001">
    <property type="protein sequence ID" value="MEH8015775.1"/>
    <property type="molecule type" value="Genomic_DNA"/>
</dbReference>
<name>A0ABU8C1J8_9GAMM</name>
<keyword evidence="1" id="KW-1133">Transmembrane helix</keyword>
<feature type="transmembrane region" description="Helical" evidence="1">
    <location>
        <begin position="143"/>
        <end position="160"/>
    </location>
</feature>
<feature type="transmembrane region" description="Helical" evidence="1">
    <location>
        <begin position="52"/>
        <end position="71"/>
    </location>
</feature>
<feature type="transmembrane region" description="Helical" evidence="1">
    <location>
        <begin position="102"/>
        <end position="131"/>
    </location>
</feature>
<dbReference type="Proteomes" id="UP001375382">
    <property type="component" value="Unassembled WGS sequence"/>
</dbReference>
<feature type="transmembrane region" description="Helical" evidence="1">
    <location>
        <begin position="313"/>
        <end position="334"/>
    </location>
</feature>
<dbReference type="PANTHER" id="PTHR30354:SF7">
    <property type="entry name" value="BLL7963 PROTEIN"/>
    <property type="match status" value="1"/>
</dbReference>